<sequence>MLALLLQITPAHDLNDFKVGEDSDLEFINIFTDDGKINSNGGSEFVGLPRFEARVAVIEALKSKGLYRGEQLNEMRLGRCSRSNDVIEPMMKPQWYVKCDDMAKEALDAVINEKNKKIDILPKQYVAECKR</sequence>
<dbReference type="GO" id="GO:0005829">
    <property type="term" value="C:cytosol"/>
    <property type="evidence" value="ECO:0007669"/>
    <property type="project" value="TreeGrafter"/>
</dbReference>
<reference evidence="9 10" key="1">
    <citation type="journal article" date="2018" name="Mol. Plant">
        <title>The genome of Artemisia annua provides insight into the evolution of Asteraceae family and artemisinin biosynthesis.</title>
        <authorList>
            <person name="Shen Q."/>
            <person name="Zhang L."/>
            <person name="Liao Z."/>
            <person name="Wang S."/>
            <person name="Yan T."/>
            <person name="Shi P."/>
            <person name="Liu M."/>
            <person name="Fu X."/>
            <person name="Pan Q."/>
            <person name="Wang Y."/>
            <person name="Lv Z."/>
            <person name="Lu X."/>
            <person name="Zhang F."/>
            <person name="Jiang W."/>
            <person name="Ma Y."/>
            <person name="Chen M."/>
            <person name="Hao X."/>
            <person name="Li L."/>
            <person name="Tang Y."/>
            <person name="Lv G."/>
            <person name="Zhou Y."/>
            <person name="Sun X."/>
            <person name="Brodelius P.E."/>
            <person name="Rose J.K.C."/>
            <person name="Tang K."/>
        </authorList>
    </citation>
    <scope>NUCLEOTIDE SEQUENCE [LARGE SCALE GENOMIC DNA]</scope>
    <source>
        <strain evidence="10">cv. Huhao1</strain>
        <tissue evidence="9">Leaf</tissue>
    </source>
</reference>
<protein>
    <recommendedName>
        <fullName evidence="2">valine--tRNA ligase</fullName>
        <ecNumber evidence="2">6.1.1.9</ecNumber>
    </recommendedName>
    <alternativeName>
        <fullName evidence="8">Valyl-tRNA synthetase</fullName>
    </alternativeName>
</protein>
<accession>A0A2U1P3Q2</accession>
<evidence type="ECO:0000256" key="4">
    <source>
        <dbReference type="ARBA" id="ARBA00022741"/>
    </source>
</evidence>
<dbReference type="STRING" id="35608.A0A2U1P3Q2"/>
<evidence type="ECO:0000256" key="1">
    <source>
        <dbReference type="ARBA" id="ARBA00005594"/>
    </source>
</evidence>
<dbReference type="SUPFAM" id="SSF50677">
    <property type="entry name" value="ValRS/IleRS/LeuRS editing domain"/>
    <property type="match status" value="1"/>
</dbReference>
<keyword evidence="4" id="KW-0547">Nucleotide-binding</keyword>
<dbReference type="EMBL" id="PKPP01001728">
    <property type="protein sequence ID" value="PWA80401.1"/>
    <property type="molecule type" value="Genomic_DNA"/>
</dbReference>
<dbReference type="GO" id="GO:0002161">
    <property type="term" value="F:aminoacyl-tRNA deacylase activity"/>
    <property type="evidence" value="ECO:0007669"/>
    <property type="project" value="InterPro"/>
</dbReference>
<dbReference type="PANTHER" id="PTHR11946:SF109">
    <property type="entry name" value="VALINE--TRNA LIGASE"/>
    <property type="match status" value="1"/>
</dbReference>
<evidence type="ECO:0000313" key="9">
    <source>
        <dbReference type="EMBL" id="PWA80401.1"/>
    </source>
</evidence>
<dbReference type="GO" id="GO:0005524">
    <property type="term" value="F:ATP binding"/>
    <property type="evidence" value="ECO:0007669"/>
    <property type="project" value="UniProtKB-KW"/>
</dbReference>
<dbReference type="EC" id="6.1.1.9" evidence="2"/>
<dbReference type="Proteomes" id="UP000245207">
    <property type="component" value="Unassembled WGS sequence"/>
</dbReference>
<dbReference type="GO" id="GO:0004832">
    <property type="term" value="F:valine-tRNA ligase activity"/>
    <property type="evidence" value="ECO:0007669"/>
    <property type="project" value="UniProtKB-EC"/>
</dbReference>
<evidence type="ECO:0000256" key="3">
    <source>
        <dbReference type="ARBA" id="ARBA00022598"/>
    </source>
</evidence>
<dbReference type="SUPFAM" id="SSF52374">
    <property type="entry name" value="Nucleotidylyl transferase"/>
    <property type="match status" value="1"/>
</dbReference>
<dbReference type="PANTHER" id="PTHR11946">
    <property type="entry name" value="VALYL-TRNA SYNTHETASES"/>
    <property type="match status" value="1"/>
</dbReference>
<keyword evidence="10" id="KW-1185">Reference proteome</keyword>
<dbReference type="InterPro" id="IPR002303">
    <property type="entry name" value="Valyl-tRNA_ligase"/>
</dbReference>
<comment type="similarity">
    <text evidence="1">Belongs to the class-I aminoacyl-tRNA synthetase family.</text>
</comment>
<evidence type="ECO:0000256" key="7">
    <source>
        <dbReference type="ARBA" id="ARBA00023146"/>
    </source>
</evidence>
<keyword evidence="7 9" id="KW-0030">Aminoacyl-tRNA synthetase</keyword>
<evidence type="ECO:0000313" key="10">
    <source>
        <dbReference type="Proteomes" id="UP000245207"/>
    </source>
</evidence>
<evidence type="ECO:0000256" key="6">
    <source>
        <dbReference type="ARBA" id="ARBA00022917"/>
    </source>
</evidence>
<dbReference type="Gene3D" id="3.90.740.10">
    <property type="entry name" value="Valyl/Leucyl/Isoleucyl-tRNA synthetase, editing domain"/>
    <property type="match status" value="1"/>
</dbReference>
<dbReference type="OrthoDB" id="629407at2759"/>
<dbReference type="InterPro" id="IPR009008">
    <property type="entry name" value="Val/Leu/Ile-tRNA-synth_edit"/>
</dbReference>
<gene>
    <name evidence="9" type="ORF">CTI12_AA195810</name>
</gene>
<keyword evidence="6" id="KW-0648">Protein biosynthesis</keyword>
<evidence type="ECO:0000256" key="5">
    <source>
        <dbReference type="ARBA" id="ARBA00022840"/>
    </source>
</evidence>
<comment type="caution">
    <text evidence="9">The sequence shown here is derived from an EMBL/GenBank/DDBJ whole genome shotgun (WGS) entry which is preliminary data.</text>
</comment>
<evidence type="ECO:0000256" key="2">
    <source>
        <dbReference type="ARBA" id="ARBA00013169"/>
    </source>
</evidence>
<dbReference type="AlphaFoldDB" id="A0A2U1P3Q2"/>
<proteinExistence type="inferred from homology"/>
<evidence type="ECO:0000256" key="8">
    <source>
        <dbReference type="ARBA" id="ARBA00029936"/>
    </source>
</evidence>
<dbReference type="GO" id="GO:0006438">
    <property type="term" value="P:valyl-tRNA aminoacylation"/>
    <property type="evidence" value="ECO:0007669"/>
    <property type="project" value="InterPro"/>
</dbReference>
<name>A0A2U1P3Q2_ARTAN</name>
<organism evidence="9 10">
    <name type="scientific">Artemisia annua</name>
    <name type="common">Sweet wormwood</name>
    <dbReference type="NCBI Taxonomy" id="35608"/>
    <lineage>
        <taxon>Eukaryota</taxon>
        <taxon>Viridiplantae</taxon>
        <taxon>Streptophyta</taxon>
        <taxon>Embryophyta</taxon>
        <taxon>Tracheophyta</taxon>
        <taxon>Spermatophyta</taxon>
        <taxon>Magnoliopsida</taxon>
        <taxon>eudicotyledons</taxon>
        <taxon>Gunneridae</taxon>
        <taxon>Pentapetalae</taxon>
        <taxon>asterids</taxon>
        <taxon>campanulids</taxon>
        <taxon>Asterales</taxon>
        <taxon>Asteraceae</taxon>
        <taxon>Asteroideae</taxon>
        <taxon>Anthemideae</taxon>
        <taxon>Artemisiinae</taxon>
        <taxon>Artemisia</taxon>
    </lineage>
</organism>
<keyword evidence="3" id="KW-0436">Ligase</keyword>
<keyword evidence="5" id="KW-0067">ATP-binding</keyword>